<keyword evidence="9" id="KW-1185">Reference proteome</keyword>
<accession>A0A151ZCB5</accession>
<organism evidence="8 9">
    <name type="scientific">Tieghemostelium lacteum</name>
    <name type="common">Slime mold</name>
    <name type="synonym">Dictyostelium lacteum</name>
    <dbReference type="NCBI Taxonomy" id="361077"/>
    <lineage>
        <taxon>Eukaryota</taxon>
        <taxon>Amoebozoa</taxon>
        <taxon>Evosea</taxon>
        <taxon>Eumycetozoa</taxon>
        <taxon>Dictyostelia</taxon>
        <taxon>Dictyosteliales</taxon>
        <taxon>Raperosteliaceae</taxon>
        <taxon>Tieghemostelium</taxon>
    </lineage>
</organism>
<name>A0A151ZCB5_TIELA</name>
<keyword evidence="7" id="KW-0998">Cell outer membrane</keyword>
<comment type="caution">
    <text evidence="8">The sequence shown here is derived from an EMBL/GenBank/DDBJ whole genome shotgun (WGS) entry which is preliminary data.</text>
</comment>
<dbReference type="GO" id="GO:0005576">
    <property type="term" value="C:extracellular region"/>
    <property type="evidence" value="ECO:0007669"/>
    <property type="project" value="UniProtKB-SubCell"/>
</dbReference>
<evidence type="ECO:0000256" key="3">
    <source>
        <dbReference type="ARBA" id="ARBA00004613"/>
    </source>
</evidence>
<dbReference type="PANTHER" id="PTHR11319">
    <property type="entry name" value="G PROTEIN-COUPLED RECEPTOR-RELATED"/>
    <property type="match status" value="1"/>
</dbReference>
<evidence type="ECO:0000313" key="8">
    <source>
        <dbReference type="EMBL" id="KYQ91593.1"/>
    </source>
</evidence>
<keyword evidence="4" id="KW-0964">Secreted</keyword>
<keyword evidence="6" id="KW-0472">Membrane</keyword>
<reference evidence="8 9" key="1">
    <citation type="submission" date="2015-12" db="EMBL/GenBank/DDBJ databases">
        <title>Dictyostelia acquired genes for synthesis and detection of signals that induce cell-type specialization by lateral gene transfer from prokaryotes.</title>
        <authorList>
            <person name="Gloeckner G."/>
            <person name="Schaap P."/>
        </authorList>
    </citation>
    <scope>NUCLEOTIDE SEQUENCE [LARGE SCALE GENOMIC DNA]</scope>
    <source>
        <strain evidence="8 9">TK</strain>
    </source>
</reference>
<dbReference type="Gene3D" id="2.160.20.10">
    <property type="entry name" value="Single-stranded right-handed beta-helix, Pectin lyase-like"/>
    <property type="match status" value="1"/>
</dbReference>
<dbReference type="InParanoid" id="A0A151ZCB5"/>
<evidence type="ECO:0008006" key="10">
    <source>
        <dbReference type="Google" id="ProtNLM"/>
    </source>
</evidence>
<dbReference type="InterPro" id="IPR012334">
    <property type="entry name" value="Pectin_lyas_fold"/>
</dbReference>
<dbReference type="AlphaFoldDB" id="A0A151ZCB5"/>
<evidence type="ECO:0000256" key="6">
    <source>
        <dbReference type="ARBA" id="ARBA00023136"/>
    </source>
</evidence>
<dbReference type="InterPro" id="IPR003368">
    <property type="entry name" value="POMP_repeat"/>
</dbReference>
<evidence type="ECO:0000313" key="9">
    <source>
        <dbReference type="Proteomes" id="UP000076078"/>
    </source>
</evidence>
<dbReference type="EMBL" id="LODT01000034">
    <property type="protein sequence ID" value="KYQ91593.1"/>
    <property type="molecule type" value="Genomic_DNA"/>
</dbReference>
<evidence type="ECO:0000256" key="1">
    <source>
        <dbReference type="ARBA" id="ARBA00004196"/>
    </source>
</evidence>
<sequence>MKKSYLFFPVVFTIILFFIFANSSYLSGDKDREPVIKNTRTFSKDAIICYVDTSLGKCKSGSCPTIEDCINNNKKASSLDVKILVEEYTSCPNIVIDKDMQLKISSNNANYTTEVQCESGFIIKAQNSELKLFIENINFEGSESTCLSLTSNKKSFLTMDNVQIHNCESLGDGGAVLALGFEVYVKDSTFSKNFARNSTMNPGSGGAIWSNHLVSVSRSSFEDNKADLNGGAICAGSVKIMDCEFKGSEAVNGGAISTSKATIQQTIFSNNVAQENGGALELNSEHQYSYLYKNEFDSNQAYFGGHLYLLPSNISVLACDFEHGQAEFGGAIYIQDKYYDKPEYQYELVDSVFNSNKATAKGGAFYSLHTKNLIGGVFTDSQSSDSQIQSFPDFYINHVNTVQVPYAKNCSRVPAVKDHSFETFLCIGVDSTVCKNSQKCNPQSIKLLQVNVDDYISNNKYQL</sequence>
<gene>
    <name evidence="8" type="ORF">DLAC_07360</name>
</gene>
<dbReference type="InterPro" id="IPR011050">
    <property type="entry name" value="Pectin_lyase_fold/virulence"/>
</dbReference>
<dbReference type="Proteomes" id="UP000076078">
    <property type="component" value="Unassembled WGS sequence"/>
</dbReference>
<evidence type="ECO:0000256" key="2">
    <source>
        <dbReference type="ARBA" id="ARBA00004442"/>
    </source>
</evidence>
<proteinExistence type="predicted"/>
<dbReference type="PANTHER" id="PTHR11319:SF35">
    <property type="entry name" value="OUTER MEMBRANE PROTEIN PMPC-RELATED"/>
    <property type="match status" value="1"/>
</dbReference>
<dbReference type="OMA" id="VCIVENT"/>
<comment type="subcellular location">
    <subcellularLocation>
        <location evidence="1">Cell envelope</location>
    </subcellularLocation>
    <subcellularLocation>
        <location evidence="2">Cell outer membrane</location>
    </subcellularLocation>
    <subcellularLocation>
        <location evidence="3">Secreted</location>
    </subcellularLocation>
</comment>
<dbReference type="OrthoDB" id="313173at2759"/>
<protein>
    <recommendedName>
        <fullName evidence="10">Pectin lyase-like family protein</fullName>
    </recommendedName>
</protein>
<dbReference type="SUPFAM" id="SSF51126">
    <property type="entry name" value="Pectin lyase-like"/>
    <property type="match status" value="1"/>
</dbReference>
<evidence type="ECO:0000256" key="4">
    <source>
        <dbReference type="ARBA" id="ARBA00022525"/>
    </source>
</evidence>
<dbReference type="Pfam" id="PF02415">
    <property type="entry name" value="Chlam_PMP"/>
    <property type="match status" value="4"/>
</dbReference>
<evidence type="ECO:0000256" key="7">
    <source>
        <dbReference type="ARBA" id="ARBA00023237"/>
    </source>
</evidence>
<evidence type="ECO:0000256" key="5">
    <source>
        <dbReference type="ARBA" id="ARBA00022729"/>
    </source>
</evidence>
<dbReference type="NCBIfam" id="TIGR01376">
    <property type="entry name" value="POMP_repeat"/>
    <property type="match status" value="1"/>
</dbReference>
<keyword evidence="5" id="KW-0732">Signal</keyword>